<gene>
    <name evidence="2" type="ORF">WDJ50_08435</name>
</gene>
<accession>A0AAU6PZT3</accession>
<dbReference type="InterPro" id="IPR013216">
    <property type="entry name" value="Methyltransf_11"/>
</dbReference>
<evidence type="ECO:0000313" key="2">
    <source>
        <dbReference type="EMBL" id="WYF43456.1"/>
    </source>
</evidence>
<keyword evidence="2" id="KW-0489">Methyltransferase</keyword>
<evidence type="ECO:0000259" key="1">
    <source>
        <dbReference type="Pfam" id="PF08241"/>
    </source>
</evidence>
<reference evidence="2" key="1">
    <citation type="submission" date="2024-03" db="EMBL/GenBank/DDBJ databases">
        <title>Deinococcus weizhi sp. nov., isolated from human skin.</title>
        <authorList>
            <person name="Wei Z."/>
            <person name="Tian F."/>
            <person name="Yang C."/>
            <person name="Xin L.T."/>
            <person name="Wen Z.J."/>
            <person name="Lan K.C."/>
            <person name="Yu L."/>
            <person name="Zhe W."/>
            <person name="Dan F.D."/>
            <person name="Jun W."/>
            <person name="Rui Z."/>
            <person name="Yong X.J."/>
            <person name="Ting Y."/>
            <person name="Wei X."/>
            <person name="Xu Z.G."/>
            <person name="Xin Z."/>
            <person name="Dong F.G."/>
            <person name="Ni X.M."/>
            <person name="Zheng M.G."/>
            <person name="Chun Y."/>
            <person name="Qian W.X."/>
        </authorList>
    </citation>
    <scope>NUCLEOTIDE SEQUENCE</scope>
    <source>
        <strain evidence="2">VB142</strain>
    </source>
</reference>
<sequence>MTAPRLTPAQRTNFLPLTAWGYSWWRRRSLSLLSGQAFSPEREARLFLALCRPQAGESWLDAGTSTGFYAGVLAAQGCRVRATDLSAAMLRQAQREQPSAQIVWEQANLEAAGAGNAQSYDGITVGATLNETAHPALFLAQLERRLRPGGQLWLMWAAPTGGALQGGLGRWGGLFFPDLTWVERHLPGCVLGDAFGVGGVQFARLVRR</sequence>
<keyword evidence="2" id="KW-0808">Transferase</keyword>
<dbReference type="CDD" id="cd02440">
    <property type="entry name" value="AdoMet_MTases"/>
    <property type="match status" value="1"/>
</dbReference>
<protein>
    <submittedName>
        <fullName evidence="2">Class I SAM-dependent methyltransferase</fullName>
    </submittedName>
</protein>
<organism evidence="2">
    <name type="scientific">Deinococcus sp. VB142</name>
    <dbReference type="NCBI Taxonomy" id="3112952"/>
    <lineage>
        <taxon>Bacteria</taxon>
        <taxon>Thermotogati</taxon>
        <taxon>Deinococcota</taxon>
        <taxon>Deinococci</taxon>
        <taxon>Deinococcales</taxon>
        <taxon>Deinococcaceae</taxon>
        <taxon>Deinococcus</taxon>
    </lineage>
</organism>
<dbReference type="GO" id="GO:0008757">
    <property type="term" value="F:S-adenosylmethionine-dependent methyltransferase activity"/>
    <property type="evidence" value="ECO:0007669"/>
    <property type="project" value="InterPro"/>
</dbReference>
<feature type="domain" description="Methyltransferase type 11" evidence="1">
    <location>
        <begin position="60"/>
        <end position="153"/>
    </location>
</feature>
<name>A0AAU6PZT3_9DEIO</name>
<dbReference type="RefSeq" id="WP_339094145.1">
    <property type="nucleotide sequence ID" value="NZ_CP149782.1"/>
</dbReference>
<dbReference type="Pfam" id="PF08241">
    <property type="entry name" value="Methyltransf_11"/>
    <property type="match status" value="1"/>
</dbReference>
<proteinExistence type="predicted"/>
<dbReference type="InterPro" id="IPR029063">
    <property type="entry name" value="SAM-dependent_MTases_sf"/>
</dbReference>
<dbReference type="Gene3D" id="3.40.50.150">
    <property type="entry name" value="Vaccinia Virus protein VP39"/>
    <property type="match status" value="1"/>
</dbReference>
<dbReference type="GO" id="GO:0032259">
    <property type="term" value="P:methylation"/>
    <property type="evidence" value="ECO:0007669"/>
    <property type="project" value="UniProtKB-KW"/>
</dbReference>
<dbReference type="SUPFAM" id="SSF53335">
    <property type="entry name" value="S-adenosyl-L-methionine-dependent methyltransferases"/>
    <property type="match status" value="1"/>
</dbReference>
<dbReference type="AlphaFoldDB" id="A0AAU6PZT3"/>
<dbReference type="EMBL" id="CP149782">
    <property type="protein sequence ID" value="WYF43456.1"/>
    <property type="molecule type" value="Genomic_DNA"/>
</dbReference>